<feature type="transmembrane region" description="Helical" evidence="2">
    <location>
        <begin position="34"/>
        <end position="52"/>
    </location>
</feature>
<dbReference type="AlphaFoldDB" id="A0A2G9U8T9"/>
<keyword evidence="2" id="KW-1133">Transmembrane helix</keyword>
<dbReference type="PANTHER" id="PTHR47518:SF9">
    <property type="entry name" value="SERPENTINE RECEPTOR, CLASS T"/>
    <property type="match status" value="1"/>
</dbReference>
<protein>
    <submittedName>
        <fullName evidence="3">Uncharacterized protein</fullName>
    </submittedName>
</protein>
<feature type="transmembrane region" description="Helical" evidence="2">
    <location>
        <begin position="64"/>
        <end position="87"/>
    </location>
</feature>
<sequence>DNTLPLIGVTVAINTLAVIVSLTLKNIQVNRFKVLVLSIMGFNMICIGAVVIDNFDVTIFVKNIANTVLNYSVLMYGFTMPLVMLFYNELWKKELKRIVKKICFGRENTHQAVNTKSTFGKDMIVNTAESSQRYFEMLQKEWYS</sequence>
<feature type="transmembrane region" description="Helical" evidence="2">
    <location>
        <begin position="6"/>
        <end position="27"/>
    </location>
</feature>
<dbReference type="GO" id="GO:0016020">
    <property type="term" value="C:membrane"/>
    <property type="evidence" value="ECO:0007669"/>
    <property type="project" value="InterPro"/>
</dbReference>
<keyword evidence="4" id="KW-1185">Reference proteome</keyword>
<evidence type="ECO:0000256" key="2">
    <source>
        <dbReference type="SAM" id="Phobius"/>
    </source>
</evidence>
<gene>
    <name evidence="3" type="ORF">TELCIR_11588</name>
</gene>
<accession>A0A2G9U8T9</accession>
<evidence type="ECO:0000313" key="4">
    <source>
        <dbReference type="Proteomes" id="UP000230423"/>
    </source>
</evidence>
<comment type="similarity">
    <text evidence="1">Belongs to the nematode receptor-like protein sre family.</text>
</comment>
<evidence type="ECO:0000313" key="3">
    <source>
        <dbReference type="EMBL" id="PIO66689.1"/>
    </source>
</evidence>
<organism evidence="3 4">
    <name type="scientific">Teladorsagia circumcincta</name>
    <name type="common">Brown stomach worm</name>
    <name type="synonym">Ostertagia circumcincta</name>
    <dbReference type="NCBI Taxonomy" id="45464"/>
    <lineage>
        <taxon>Eukaryota</taxon>
        <taxon>Metazoa</taxon>
        <taxon>Ecdysozoa</taxon>
        <taxon>Nematoda</taxon>
        <taxon>Chromadorea</taxon>
        <taxon>Rhabditida</taxon>
        <taxon>Rhabditina</taxon>
        <taxon>Rhabditomorpha</taxon>
        <taxon>Strongyloidea</taxon>
        <taxon>Trichostrongylidae</taxon>
        <taxon>Teladorsagia</taxon>
    </lineage>
</organism>
<dbReference type="Proteomes" id="UP000230423">
    <property type="component" value="Unassembled WGS sequence"/>
</dbReference>
<keyword evidence="2" id="KW-0812">Transmembrane</keyword>
<dbReference type="InterPro" id="IPR052854">
    <property type="entry name" value="Serpentine_rcpt_epsilon"/>
</dbReference>
<dbReference type="Pfam" id="PF03125">
    <property type="entry name" value="Sre"/>
    <property type="match status" value="1"/>
</dbReference>
<feature type="non-terminal residue" evidence="3">
    <location>
        <position position="1"/>
    </location>
</feature>
<dbReference type="EMBL" id="KZ348087">
    <property type="protein sequence ID" value="PIO66689.1"/>
    <property type="molecule type" value="Genomic_DNA"/>
</dbReference>
<dbReference type="PANTHER" id="PTHR47518">
    <property type="entry name" value="SERPENTINE RECEPTOR CLASS EPSILON-13-RELATED"/>
    <property type="match status" value="1"/>
</dbReference>
<dbReference type="InterPro" id="IPR004151">
    <property type="entry name" value="7TM_GPCR_serpentine_rcpt_Sre"/>
</dbReference>
<dbReference type="GO" id="GO:0007606">
    <property type="term" value="P:sensory perception of chemical stimulus"/>
    <property type="evidence" value="ECO:0007669"/>
    <property type="project" value="InterPro"/>
</dbReference>
<name>A0A2G9U8T9_TELCI</name>
<keyword evidence="2" id="KW-0472">Membrane</keyword>
<evidence type="ECO:0000256" key="1">
    <source>
        <dbReference type="ARBA" id="ARBA00006803"/>
    </source>
</evidence>
<reference evidence="3 4" key="1">
    <citation type="submission" date="2015-09" db="EMBL/GenBank/DDBJ databases">
        <title>Draft genome of the parasitic nematode Teladorsagia circumcincta isolate WARC Sus (inbred).</title>
        <authorList>
            <person name="Mitreva M."/>
        </authorList>
    </citation>
    <scope>NUCLEOTIDE SEQUENCE [LARGE SCALE GENOMIC DNA]</scope>
    <source>
        <strain evidence="3 4">S</strain>
    </source>
</reference>
<dbReference type="OrthoDB" id="5819751at2759"/>
<proteinExistence type="inferred from homology"/>